<keyword evidence="12" id="KW-1185">Reference proteome</keyword>
<comment type="similarity">
    <text evidence="1 8">Belongs to the polyribonucleotide nucleotidyltransferase family.</text>
</comment>
<dbReference type="Pfam" id="PF00013">
    <property type="entry name" value="KH_1"/>
    <property type="match status" value="1"/>
</dbReference>
<dbReference type="InterPro" id="IPR020568">
    <property type="entry name" value="Ribosomal_Su5_D2-typ_SF"/>
</dbReference>
<evidence type="ECO:0000256" key="2">
    <source>
        <dbReference type="ARBA" id="ARBA00022490"/>
    </source>
</evidence>
<dbReference type="InterPro" id="IPR012162">
    <property type="entry name" value="PNPase"/>
</dbReference>
<dbReference type="GO" id="GO:0003723">
    <property type="term" value="F:RNA binding"/>
    <property type="evidence" value="ECO:0007669"/>
    <property type="project" value="UniProtKB-UniRule"/>
</dbReference>
<dbReference type="InterPro" id="IPR015847">
    <property type="entry name" value="ExoRNase_PH_dom2"/>
</dbReference>
<keyword evidence="7 8" id="KW-0694">RNA-binding</keyword>
<feature type="binding site" evidence="8">
    <location>
        <position position="493"/>
    </location>
    <ligand>
        <name>Mg(2+)</name>
        <dbReference type="ChEBI" id="CHEBI:18420"/>
    </ligand>
</feature>
<organism evidence="11 12">
    <name type="scientific">Rickettsia monacensis</name>
    <dbReference type="NCBI Taxonomy" id="109232"/>
    <lineage>
        <taxon>Bacteria</taxon>
        <taxon>Pseudomonadati</taxon>
        <taxon>Pseudomonadota</taxon>
        <taxon>Alphaproteobacteria</taxon>
        <taxon>Rickettsiales</taxon>
        <taxon>Rickettsiaceae</taxon>
        <taxon>Rickettsieae</taxon>
        <taxon>Rickettsia</taxon>
        <taxon>spotted fever group</taxon>
    </lineage>
</organism>
<dbReference type="PANTHER" id="PTHR11252:SF0">
    <property type="entry name" value="POLYRIBONUCLEOTIDE NUCLEOTIDYLTRANSFERASE 1, MITOCHONDRIAL"/>
    <property type="match status" value="1"/>
</dbReference>
<dbReference type="GO" id="GO:0005829">
    <property type="term" value="C:cytosol"/>
    <property type="evidence" value="ECO:0007669"/>
    <property type="project" value="TreeGrafter"/>
</dbReference>
<dbReference type="CDD" id="cd11363">
    <property type="entry name" value="RNase_PH_PNPase_1"/>
    <property type="match status" value="1"/>
</dbReference>
<keyword evidence="6 8" id="KW-0460">Magnesium</keyword>
<dbReference type="InterPro" id="IPR027408">
    <property type="entry name" value="PNPase/RNase_PH_dom_sf"/>
</dbReference>
<dbReference type="RefSeq" id="WP_023508173.1">
    <property type="nucleotide sequence ID" value="NZ_LN794217.1"/>
</dbReference>
<dbReference type="GO" id="GO:0000175">
    <property type="term" value="F:3'-5'-RNA exonuclease activity"/>
    <property type="evidence" value="ECO:0007669"/>
    <property type="project" value="TreeGrafter"/>
</dbReference>
<dbReference type="FunFam" id="3.30.230.70:FF:000002">
    <property type="entry name" value="Polyribonucleotide nucleotidyltransferase"/>
    <property type="match status" value="1"/>
</dbReference>
<proteinExistence type="inferred from homology"/>
<protein>
    <recommendedName>
        <fullName evidence="8">Polyribonucleotide nucleotidyltransferase</fullName>
        <ecNumber evidence="8">2.7.7.8</ecNumber>
    </recommendedName>
    <alternativeName>
        <fullName evidence="8">Polynucleotide phosphorylase</fullName>
        <shortName evidence="8">PNPase</shortName>
    </alternativeName>
</protein>
<dbReference type="InterPro" id="IPR012340">
    <property type="entry name" value="NA-bd_OB-fold"/>
</dbReference>
<dbReference type="SMART" id="SM00322">
    <property type="entry name" value="KH"/>
    <property type="match status" value="1"/>
</dbReference>
<dbReference type="FunFam" id="3.30.1370.10:FF:000001">
    <property type="entry name" value="Polyribonucleotide nucleotidyltransferase"/>
    <property type="match status" value="1"/>
</dbReference>
<dbReference type="SUPFAM" id="SSF54211">
    <property type="entry name" value="Ribosomal protein S5 domain 2-like"/>
    <property type="match status" value="2"/>
</dbReference>
<dbReference type="InterPro" id="IPR036345">
    <property type="entry name" value="ExoRNase_PH_dom2_sf"/>
</dbReference>
<feature type="binding site" evidence="8">
    <location>
        <position position="487"/>
    </location>
    <ligand>
        <name>Mg(2+)</name>
        <dbReference type="ChEBI" id="CHEBI:18420"/>
    </ligand>
</feature>
<evidence type="ECO:0000259" key="10">
    <source>
        <dbReference type="PROSITE" id="PS50126"/>
    </source>
</evidence>
<evidence type="ECO:0000256" key="5">
    <source>
        <dbReference type="ARBA" id="ARBA00022723"/>
    </source>
</evidence>
<dbReference type="Pfam" id="PF03725">
    <property type="entry name" value="RNase_PH_C"/>
    <property type="match status" value="1"/>
</dbReference>
<evidence type="ECO:0000256" key="6">
    <source>
        <dbReference type="ARBA" id="ARBA00022842"/>
    </source>
</evidence>
<dbReference type="CDD" id="cd11364">
    <property type="entry name" value="RNase_PH_PNPase_2"/>
    <property type="match status" value="1"/>
</dbReference>
<feature type="domain" description="S1 motif" evidence="10">
    <location>
        <begin position="623"/>
        <end position="691"/>
    </location>
</feature>
<dbReference type="NCBIfam" id="NF008805">
    <property type="entry name" value="PRK11824.1"/>
    <property type="match status" value="1"/>
</dbReference>
<dbReference type="HOGENOM" id="CLU_004217_2_2_5"/>
<dbReference type="FunFam" id="3.30.230.70:FF:000001">
    <property type="entry name" value="Polyribonucleotide nucleotidyltransferase"/>
    <property type="match status" value="1"/>
</dbReference>
<dbReference type="FunFam" id="2.40.50.140:FF:000189">
    <property type="entry name" value="Polyribonucleotide nucleotidyltransferase, putative"/>
    <property type="match status" value="1"/>
</dbReference>
<dbReference type="InterPro" id="IPR004087">
    <property type="entry name" value="KH_dom"/>
</dbReference>
<dbReference type="Pfam" id="PF03726">
    <property type="entry name" value="PNPase"/>
    <property type="match status" value="1"/>
</dbReference>
<dbReference type="SUPFAM" id="SSF54791">
    <property type="entry name" value="Eukaryotic type KH-domain (KH-domain type I)"/>
    <property type="match status" value="1"/>
</dbReference>
<feature type="region of interest" description="Disordered" evidence="9">
    <location>
        <begin position="689"/>
        <end position="748"/>
    </location>
</feature>
<dbReference type="SUPFAM" id="SSF50249">
    <property type="entry name" value="Nucleic acid-binding proteins"/>
    <property type="match status" value="1"/>
</dbReference>
<dbReference type="Pfam" id="PF01138">
    <property type="entry name" value="RNase_PH"/>
    <property type="match status" value="2"/>
</dbReference>
<comment type="function">
    <text evidence="8">Involved in mRNA degradation. Catalyzes the phosphorolysis of single-stranded polyribonucleotides processively in the 3'- to 5'-direction.</text>
</comment>
<dbReference type="Gene3D" id="3.30.230.70">
    <property type="entry name" value="GHMP Kinase, N-terminal domain"/>
    <property type="match status" value="2"/>
</dbReference>
<dbReference type="Gene3D" id="3.30.1370.10">
    <property type="entry name" value="K Homology domain, type 1"/>
    <property type="match status" value="1"/>
</dbReference>
<dbReference type="InterPro" id="IPR001247">
    <property type="entry name" value="ExoRNase_PH_dom1"/>
</dbReference>
<dbReference type="GO" id="GO:0006396">
    <property type="term" value="P:RNA processing"/>
    <property type="evidence" value="ECO:0007669"/>
    <property type="project" value="InterPro"/>
</dbReference>
<dbReference type="SUPFAM" id="SSF46915">
    <property type="entry name" value="Polynucleotide phosphorylase/guanosine pentaphosphate synthase (PNPase/GPSI), domain 3"/>
    <property type="match status" value="1"/>
</dbReference>
<evidence type="ECO:0000256" key="9">
    <source>
        <dbReference type="SAM" id="MobiDB-lite"/>
    </source>
</evidence>
<comment type="cofactor">
    <cofactor evidence="8">
        <name>Mg(2+)</name>
        <dbReference type="ChEBI" id="CHEBI:18420"/>
    </cofactor>
</comment>
<dbReference type="EMBL" id="LN794217">
    <property type="protein sequence ID" value="CEO17714.1"/>
    <property type="molecule type" value="Genomic_DNA"/>
</dbReference>
<feature type="compositionally biased region" description="Low complexity" evidence="9">
    <location>
        <begin position="699"/>
        <end position="712"/>
    </location>
</feature>
<dbReference type="CDD" id="cd02393">
    <property type="entry name" value="KH-I_PNPase"/>
    <property type="match status" value="1"/>
</dbReference>
<dbReference type="SUPFAM" id="SSF55666">
    <property type="entry name" value="Ribonuclease PH domain 2-like"/>
    <property type="match status" value="2"/>
</dbReference>
<dbReference type="PROSITE" id="PS50126">
    <property type="entry name" value="S1"/>
    <property type="match status" value="1"/>
</dbReference>
<dbReference type="GO" id="GO:0004654">
    <property type="term" value="F:polyribonucleotide nucleotidyltransferase activity"/>
    <property type="evidence" value="ECO:0007669"/>
    <property type="project" value="UniProtKB-UniRule"/>
</dbReference>
<keyword evidence="2 8" id="KW-0963">Cytoplasm</keyword>
<reference evidence="11 12" key="1">
    <citation type="submission" date="2015-01" db="EMBL/GenBank/DDBJ databases">
        <title>Draft genome sequence of Rickettsia monacensis strain IrR/Munich.</title>
        <authorList>
            <person name="Felsheim R.F."/>
            <person name="Johnson S.L."/>
            <person name="Kurtti T.J."/>
            <person name="Munderloh U.G."/>
        </authorList>
    </citation>
    <scope>NUCLEOTIDE SEQUENCE [LARGE SCALE GENOMIC DNA]</scope>
    <source>
        <strain evidence="11 12">IrR/Munich</strain>
    </source>
</reference>
<evidence type="ECO:0000256" key="3">
    <source>
        <dbReference type="ARBA" id="ARBA00022679"/>
    </source>
</evidence>
<dbReference type="PANTHER" id="PTHR11252">
    <property type="entry name" value="POLYRIBONUCLEOTIDE NUCLEOTIDYLTRANSFERASE"/>
    <property type="match status" value="1"/>
</dbReference>
<dbReference type="Gene3D" id="2.40.50.140">
    <property type="entry name" value="Nucleic acid-binding proteins"/>
    <property type="match status" value="1"/>
</dbReference>
<dbReference type="EC" id="2.7.7.8" evidence="8"/>
<keyword evidence="4 8" id="KW-0548">Nucleotidyltransferase</keyword>
<evidence type="ECO:0000313" key="11">
    <source>
        <dbReference type="EMBL" id="CEO17714.1"/>
    </source>
</evidence>
<dbReference type="STRING" id="109232.RMONA_06790"/>
<feature type="compositionally biased region" description="Basic and acidic residues" evidence="9">
    <location>
        <begin position="713"/>
        <end position="722"/>
    </location>
</feature>
<sequence length="748" mass="82320">MFNEITKSVTWDGKILELSTGKIARQADGAVTVKMGNSVLLCTAVVAKKAKEGISFFPLTINYREMAYAAGKIPGGFFKREGKASDREVLVSRLIDRPIRPLFHPAFVNETHVTCSVLSYDPETPVDILAIIGASAALSLSPAPYLEIVAASKVGLINGEFVLNPALELLKTSQLDLVVAGTSDSVMMVESEAHLLSEEQMLEAVKFGFESFQPVIKIIKELAEEAKKPKLEMQDLYPASLKKEIEKLFVKEIEQAFAIKSKQERSTNLDLIPEKVLTHFVSDIENKKYSNYQIESALKSIESDILRNEILEKNRRIDGRSTTDIRQIACEIGLLPSAHGSALFTRGETQSLVSTTFGTSLDEQIVDSLEGEYKERFMLNYIFPPYSVNEAMPMKAPSRREVGHGKLAWRAINPILPNKVQFPYSIRVVAETTESNGSSSMATVCSSSLALMYAGVPIKAPVAGIAMGLIKEGKKFAVLSDILGDEDYFGDMDFKVAGTSEGITALQMDIKISGVDFKIMKVALEQARLGRLHILEQMNKVISKPNSELSKNAPSTTTIKIDKDKIRDIIGPGGKVIKEICETSGAKIDISDDGSVSVYASDRGKLKVALDKIKAIAVEPEIGEIFNGTVMKVLDSGAFINYLGNKDGFVHISKISEERIETVSSVLKQGDIVKVKLIGFDNKGKAKLTIKNTDKDKSSNNPKPKNNINNAKENSEPEQRRDSSKKRAWNEDNNTETAEVITERKYFN</sequence>
<dbReference type="InterPro" id="IPR036456">
    <property type="entry name" value="PNPase_PH_RNA-bd_sf"/>
</dbReference>
<dbReference type="PIRSF" id="PIRSF005499">
    <property type="entry name" value="PNPase"/>
    <property type="match status" value="1"/>
</dbReference>
<dbReference type="SMART" id="SM00316">
    <property type="entry name" value="S1"/>
    <property type="match status" value="1"/>
</dbReference>
<keyword evidence="3 8" id="KW-0808">Transferase</keyword>
<evidence type="ECO:0000256" key="1">
    <source>
        <dbReference type="ARBA" id="ARBA00007404"/>
    </source>
</evidence>
<dbReference type="AlphaFoldDB" id="A0A0B7J5X2"/>
<dbReference type="Proteomes" id="UP000018149">
    <property type="component" value="Chromosome I"/>
</dbReference>
<dbReference type="HAMAP" id="MF_01595">
    <property type="entry name" value="PNPase"/>
    <property type="match status" value="1"/>
</dbReference>
<comment type="catalytic activity">
    <reaction evidence="8">
        <text>RNA(n+1) + phosphate = RNA(n) + a ribonucleoside 5'-diphosphate</text>
        <dbReference type="Rhea" id="RHEA:22096"/>
        <dbReference type="Rhea" id="RHEA-COMP:14527"/>
        <dbReference type="Rhea" id="RHEA-COMP:17342"/>
        <dbReference type="ChEBI" id="CHEBI:43474"/>
        <dbReference type="ChEBI" id="CHEBI:57930"/>
        <dbReference type="ChEBI" id="CHEBI:140395"/>
        <dbReference type="EC" id="2.7.7.8"/>
    </reaction>
</comment>
<gene>
    <name evidence="8 11" type="primary">pnp</name>
    <name evidence="11" type="ORF">RMONA_06790</name>
</gene>
<evidence type="ECO:0000256" key="8">
    <source>
        <dbReference type="HAMAP-Rule" id="MF_01595"/>
    </source>
</evidence>
<accession>A0A0B7J5X2</accession>
<dbReference type="InterPro" id="IPR036612">
    <property type="entry name" value="KH_dom_type_1_sf"/>
</dbReference>
<dbReference type="GO" id="GO:0000287">
    <property type="term" value="F:magnesium ion binding"/>
    <property type="evidence" value="ECO:0007669"/>
    <property type="project" value="UniProtKB-UniRule"/>
</dbReference>
<evidence type="ECO:0000256" key="7">
    <source>
        <dbReference type="ARBA" id="ARBA00022884"/>
    </source>
</evidence>
<keyword evidence="5 8" id="KW-0479">Metal-binding</keyword>
<comment type="subcellular location">
    <subcellularLocation>
        <location evidence="8">Cytoplasm</location>
    </subcellularLocation>
</comment>
<dbReference type="InterPro" id="IPR015848">
    <property type="entry name" value="PNPase_PH_RNA-bd_bac/org-type"/>
</dbReference>
<dbReference type="InterPro" id="IPR003029">
    <property type="entry name" value="S1_domain"/>
</dbReference>
<dbReference type="GO" id="GO:0006402">
    <property type="term" value="P:mRNA catabolic process"/>
    <property type="evidence" value="ECO:0007669"/>
    <property type="project" value="UniProtKB-UniRule"/>
</dbReference>
<name>A0A0B7J5X2_9RICK</name>
<dbReference type="Pfam" id="PF00575">
    <property type="entry name" value="S1"/>
    <property type="match status" value="1"/>
</dbReference>
<dbReference type="NCBIfam" id="TIGR03591">
    <property type="entry name" value="polynuc_phos"/>
    <property type="match status" value="1"/>
</dbReference>
<dbReference type="InterPro" id="IPR004088">
    <property type="entry name" value="KH_dom_type_1"/>
</dbReference>
<evidence type="ECO:0000313" key="12">
    <source>
        <dbReference type="Proteomes" id="UP000018149"/>
    </source>
</evidence>
<dbReference type="KEGG" id="rmc:RMONA_06790"/>
<dbReference type="PROSITE" id="PS50084">
    <property type="entry name" value="KH_TYPE_1"/>
    <property type="match status" value="1"/>
</dbReference>
<evidence type="ECO:0000256" key="4">
    <source>
        <dbReference type="ARBA" id="ARBA00022695"/>
    </source>
</evidence>